<dbReference type="GO" id="GO:0016034">
    <property type="term" value="F:maleylacetoacetate isomerase activity"/>
    <property type="evidence" value="ECO:0007669"/>
    <property type="project" value="TreeGrafter"/>
</dbReference>
<dbReference type="GO" id="GO:0004364">
    <property type="term" value="F:glutathione transferase activity"/>
    <property type="evidence" value="ECO:0007669"/>
    <property type="project" value="TreeGrafter"/>
</dbReference>
<dbReference type="RefSeq" id="WP_099592229.1">
    <property type="nucleotide sequence ID" value="NZ_MDGM01000012.1"/>
</dbReference>
<dbReference type="OrthoDB" id="9799538at2"/>
<evidence type="ECO:0000313" key="3">
    <source>
        <dbReference type="Proteomes" id="UP000231516"/>
    </source>
</evidence>
<sequence length="289" mass="32790">MTYELAIGDKTYSSWSLRGWLLFAKFDFDVRVHNARMYTDEFTKLIAEFAPTKLVPAAKLDGAVLWDSLAIAEELNQRHPDANMWPSDSSARAYARSMTAEMHSGFAPLREACTMNLRKCYPDFKPSKQVLADVARIDELWTHARREFGANGPWLFGEYSIADVFYAPIATRFASYNLPQSETAAAYINTHLADQKFRMWRAMGIAQNYIQPGYDLDLPSVEWPGPKPLLAKPVETGTPENSHCPYSGDPVTHFLEIDGRVFGFCNAFCRDKTVADPEAWTNFIKIYQT</sequence>
<organism evidence="2 3">
    <name type="scientific">Paramylibacter kogurei</name>
    <dbReference type="NCBI Taxonomy" id="1889778"/>
    <lineage>
        <taxon>Bacteria</taxon>
        <taxon>Pseudomonadati</taxon>
        <taxon>Pseudomonadota</taxon>
        <taxon>Alphaproteobacteria</taxon>
        <taxon>Rhodobacterales</taxon>
        <taxon>Paracoccaceae</taxon>
        <taxon>Paramylibacter</taxon>
    </lineage>
</organism>
<dbReference type="SUPFAM" id="SSF47616">
    <property type="entry name" value="GST C-terminal domain-like"/>
    <property type="match status" value="1"/>
</dbReference>
<dbReference type="SUPFAM" id="SSF52833">
    <property type="entry name" value="Thioredoxin-like"/>
    <property type="match status" value="1"/>
</dbReference>
<dbReference type="GO" id="GO:0006559">
    <property type="term" value="P:L-phenylalanine catabolic process"/>
    <property type="evidence" value="ECO:0007669"/>
    <property type="project" value="TreeGrafter"/>
</dbReference>
<dbReference type="GO" id="GO:0006749">
    <property type="term" value="P:glutathione metabolic process"/>
    <property type="evidence" value="ECO:0007669"/>
    <property type="project" value="TreeGrafter"/>
</dbReference>
<keyword evidence="3" id="KW-1185">Reference proteome</keyword>
<dbReference type="InterPro" id="IPR036282">
    <property type="entry name" value="Glutathione-S-Trfase_C_sf"/>
</dbReference>
<gene>
    <name evidence="2" type="ORF">BFP76_01465</name>
</gene>
<dbReference type="Pfam" id="PF13409">
    <property type="entry name" value="GST_N_2"/>
    <property type="match status" value="1"/>
</dbReference>
<dbReference type="PANTHER" id="PTHR42673">
    <property type="entry name" value="MALEYLACETOACETATE ISOMERASE"/>
    <property type="match status" value="1"/>
</dbReference>
<accession>A0A2G5K4Z2</accession>
<dbReference type="Gene3D" id="1.20.1050.10">
    <property type="match status" value="1"/>
</dbReference>
<dbReference type="InterPro" id="IPR036249">
    <property type="entry name" value="Thioredoxin-like_sf"/>
</dbReference>
<dbReference type="PANTHER" id="PTHR42673:SF4">
    <property type="entry name" value="MALEYLACETOACETATE ISOMERASE"/>
    <property type="match status" value="1"/>
</dbReference>
<reference evidence="2 3" key="1">
    <citation type="submission" date="2016-08" db="EMBL/GenBank/DDBJ databases">
        <title>Draft genome of Amylibacter sp. strain 4G11.</title>
        <authorList>
            <person name="Wong S.-K."/>
            <person name="Hamasaki K."/>
            <person name="Yoshizawa S."/>
        </authorList>
    </citation>
    <scope>NUCLEOTIDE SEQUENCE [LARGE SCALE GENOMIC DNA]</scope>
    <source>
        <strain evidence="2 3">4G11</strain>
    </source>
</reference>
<protein>
    <submittedName>
        <fullName evidence="2">Glutathione S-transferase</fullName>
    </submittedName>
</protein>
<evidence type="ECO:0000313" key="2">
    <source>
        <dbReference type="EMBL" id="PIB23950.1"/>
    </source>
</evidence>
<evidence type="ECO:0000259" key="1">
    <source>
        <dbReference type="PROSITE" id="PS50404"/>
    </source>
</evidence>
<name>A0A2G5K4Z2_9RHOB</name>
<dbReference type="Gene3D" id="3.40.30.10">
    <property type="entry name" value="Glutaredoxin"/>
    <property type="match status" value="1"/>
</dbReference>
<comment type="caution">
    <text evidence="2">The sequence shown here is derived from an EMBL/GenBank/DDBJ whole genome shotgun (WGS) entry which is preliminary data.</text>
</comment>
<dbReference type="CDD" id="cd03194">
    <property type="entry name" value="GST_C_3"/>
    <property type="match status" value="1"/>
</dbReference>
<dbReference type="InterPro" id="IPR004045">
    <property type="entry name" value="Glutathione_S-Trfase_N"/>
</dbReference>
<dbReference type="PROSITE" id="PS50404">
    <property type="entry name" value="GST_NTER"/>
    <property type="match status" value="1"/>
</dbReference>
<dbReference type="EMBL" id="MDGM01000012">
    <property type="protein sequence ID" value="PIB23950.1"/>
    <property type="molecule type" value="Genomic_DNA"/>
</dbReference>
<proteinExistence type="predicted"/>
<feature type="domain" description="GST N-terminal" evidence="1">
    <location>
        <begin position="1"/>
        <end position="83"/>
    </location>
</feature>
<dbReference type="AlphaFoldDB" id="A0A2G5K4Z2"/>
<keyword evidence="2" id="KW-0808">Transferase</keyword>
<dbReference type="Proteomes" id="UP000231516">
    <property type="component" value="Unassembled WGS sequence"/>
</dbReference>